<dbReference type="InterPro" id="IPR053134">
    <property type="entry name" value="RNA-dir_DNA_polymerase"/>
</dbReference>
<evidence type="ECO:0000313" key="2">
    <source>
        <dbReference type="EMBL" id="ELQ76076.1"/>
    </source>
</evidence>
<protein>
    <submittedName>
        <fullName evidence="2">LTR Retrotransposon</fullName>
    </submittedName>
</protein>
<name>L7JYE8_TRAHO</name>
<gene>
    <name evidence="2" type="ORF">THOM_0952</name>
</gene>
<organism evidence="2 3">
    <name type="scientific">Trachipleistophora hominis</name>
    <name type="common">Microsporidian parasite</name>
    <dbReference type="NCBI Taxonomy" id="72359"/>
    <lineage>
        <taxon>Eukaryota</taxon>
        <taxon>Fungi</taxon>
        <taxon>Fungi incertae sedis</taxon>
        <taxon>Microsporidia</taxon>
        <taxon>Pleistophoridae</taxon>
        <taxon>Trachipleistophora</taxon>
    </lineage>
</organism>
<dbReference type="InterPro" id="IPR000477">
    <property type="entry name" value="RT_dom"/>
</dbReference>
<dbReference type="PROSITE" id="PS50878">
    <property type="entry name" value="RT_POL"/>
    <property type="match status" value="1"/>
</dbReference>
<dbReference type="Pfam" id="PF00078">
    <property type="entry name" value="RVT_1"/>
    <property type="match status" value="1"/>
</dbReference>
<dbReference type="FunFam" id="3.30.70.270:FF:000003">
    <property type="entry name" value="Transposon Ty3-G Gag-Pol polyprotein"/>
    <property type="match status" value="1"/>
</dbReference>
<dbReference type="EMBL" id="JH993878">
    <property type="protein sequence ID" value="ELQ76076.1"/>
    <property type="molecule type" value="Genomic_DNA"/>
</dbReference>
<dbReference type="HOGENOM" id="CLU_000384_33_7_1"/>
<keyword evidence="3" id="KW-1185">Reference proteome</keyword>
<dbReference type="Gene3D" id="3.30.70.270">
    <property type="match status" value="1"/>
</dbReference>
<proteinExistence type="predicted"/>
<dbReference type="OMA" id="EYCGHIV"/>
<sequence>MSFGLVNAPFTFQRIMNYVFKEFLWKSMIIYMDDILLVSKNKEEHENHLSKVLERIGKVGFRVNLTRCKFFKTRIKYLGFEIENSKIAIGQEQREKVASLKVPKNKR</sequence>
<feature type="domain" description="Reverse transcriptase" evidence="1">
    <location>
        <begin position="1"/>
        <end position="82"/>
    </location>
</feature>
<dbReference type="STRING" id="72359.L7JYE8"/>
<accession>L7JYE8</accession>
<dbReference type="InterPro" id="IPR043502">
    <property type="entry name" value="DNA/RNA_pol_sf"/>
</dbReference>
<dbReference type="AlphaFoldDB" id="L7JYE8"/>
<dbReference type="InterPro" id="IPR043128">
    <property type="entry name" value="Rev_trsase/Diguanyl_cyclase"/>
</dbReference>
<dbReference type="PANTHER" id="PTHR24559">
    <property type="entry name" value="TRANSPOSON TY3-I GAG-POL POLYPROTEIN"/>
    <property type="match status" value="1"/>
</dbReference>
<dbReference type="OrthoDB" id="2195789at2759"/>
<dbReference type="VEuPathDB" id="MicrosporidiaDB:THOM_0952"/>
<dbReference type="Proteomes" id="UP000011185">
    <property type="component" value="Unassembled WGS sequence"/>
</dbReference>
<evidence type="ECO:0000259" key="1">
    <source>
        <dbReference type="PROSITE" id="PS50878"/>
    </source>
</evidence>
<dbReference type="SUPFAM" id="SSF56672">
    <property type="entry name" value="DNA/RNA polymerases"/>
    <property type="match status" value="1"/>
</dbReference>
<dbReference type="PANTHER" id="PTHR24559:SF444">
    <property type="entry name" value="REVERSE TRANSCRIPTASE DOMAIN-CONTAINING PROTEIN"/>
    <property type="match status" value="1"/>
</dbReference>
<dbReference type="InParanoid" id="L7JYE8"/>
<reference evidence="2 3" key="1">
    <citation type="journal article" date="2012" name="PLoS Pathog.">
        <title>The genome of the obligate intracellular parasite Trachipleistophora hominis: new insights into microsporidian genome dynamics and reductive evolution.</title>
        <authorList>
            <person name="Heinz E."/>
            <person name="Williams T.A."/>
            <person name="Nakjang S."/>
            <person name="Noel C.J."/>
            <person name="Swan D.C."/>
            <person name="Goldberg A.V."/>
            <person name="Harris S.R."/>
            <person name="Weinmaier T."/>
            <person name="Markert S."/>
            <person name="Becher D."/>
            <person name="Bernhardt J."/>
            <person name="Dagan T."/>
            <person name="Hacker C."/>
            <person name="Lucocq J.M."/>
            <person name="Schweder T."/>
            <person name="Rattei T."/>
            <person name="Hall N."/>
            <person name="Hirt R.P."/>
            <person name="Embley T.M."/>
        </authorList>
    </citation>
    <scope>NUCLEOTIDE SEQUENCE [LARGE SCALE GENOMIC DNA]</scope>
</reference>
<evidence type="ECO:0000313" key="3">
    <source>
        <dbReference type="Proteomes" id="UP000011185"/>
    </source>
</evidence>
<dbReference type="CDD" id="cd01647">
    <property type="entry name" value="RT_LTR"/>
    <property type="match status" value="1"/>
</dbReference>